<dbReference type="Gene3D" id="3.20.20.450">
    <property type="entry name" value="EAL domain"/>
    <property type="match status" value="1"/>
</dbReference>
<dbReference type="KEGG" id="xba:C7S18_15485"/>
<dbReference type="SUPFAM" id="SSF55073">
    <property type="entry name" value="Nucleotide cyclase"/>
    <property type="match status" value="1"/>
</dbReference>
<dbReference type="SUPFAM" id="SSF141868">
    <property type="entry name" value="EAL domain-like"/>
    <property type="match status" value="1"/>
</dbReference>
<dbReference type="InterPro" id="IPR001633">
    <property type="entry name" value="EAL_dom"/>
</dbReference>
<dbReference type="Proteomes" id="UP000241074">
    <property type="component" value="Chromosome"/>
</dbReference>
<evidence type="ECO:0000313" key="3">
    <source>
        <dbReference type="EMBL" id="AVP98501.1"/>
    </source>
</evidence>
<dbReference type="PANTHER" id="PTHR44757">
    <property type="entry name" value="DIGUANYLATE CYCLASE DGCP"/>
    <property type="match status" value="1"/>
</dbReference>
<reference evidence="3 4" key="1">
    <citation type="submission" date="2018-03" db="EMBL/GenBank/DDBJ databases">
        <title>Ahniella affigens gen. nov., sp. nov., a gammaproteobacterium isolated from sandy soil near a stream.</title>
        <authorList>
            <person name="Ko Y."/>
            <person name="Kim J.-H."/>
        </authorList>
    </citation>
    <scope>NUCLEOTIDE SEQUENCE [LARGE SCALE GENOMIC DNA]</scope>
    <source>
        <strain evidence="3 4">D13</strain>
    </source>
</reference>
<keyword evidence="4" id="KW-1185">Reference proteome</keyword>
<feature type="domain" description="EAL" evidence="1">
    <location>
        <begin position="272"/>
        <end position="526"/>
    </location>
</feature>
<dbReference type="CDD" id="cd01948">
    <property type="entry name" value="EAL"/>
    <property type="match status" value="1"/>
</dbReference>
<accession>A0A2P1PUJ0</accession>
<protein>
    <recommendedName>
        <fullName evidence="5">GGDEF-domain containing protein</fullName>
    </recommendedName>
</protein>
<dbReference type="AlphaFoldDB" id="A0A2P1PUJ0"/>
<dbReference type="SMART" id="SM00052">
    <property type="entry name" value="EAL"/>
    <property type="match status" value="1"/>
</dbReference>
<evidence type="ECO:0008006" key="5">
    <source>
        <dbReference type="Google" id="ProtNLM"/>
    </source>
</evidence>
<dbReference type="CDD" id="cd01949">
    <property type="entry name" value="GGDEF"/>
    <property type="match status" value="1"/>
</dbReference>
<evidence type="ECO:0000259" key="1">
    <source>
        <dbReference type="PROSITE" id="PS50883"/>
    </source>
</evidence>
<dbReference type="InterPro" id="IPR000160">
    <property type="entry name" value="GGDEF_dom"/>
</dbReference>
<reference evidence="3 4" key="2">
    <citation type="submission" date="2018-03" db="EMBL/GenBank/DDBJ databases">
        <authorList>
            <person name="Keele B.F."/>
        </authorList>
    </citation>
    <scope>NUCLEOTIDE SEQUENCE [LARGE SCALE GENOMIC DNA]</scope>
    <source>
        <strain evidence="3 4">D13</strain>
    </source>
</reference>
<dbReference type="InterPro" id="IPR043128">
    <property type="entry name" value="Rev_trsase/Diguanyl_cyclase"/>
</dbReference>
<dbReference type="PANTHER" id="PTHR44757:SF2">
    <property type="entry name" value="BIOFILM ARCHITECTURE MAINTENANCE PROTEIN MBAA"/>
    <property type="match status" value="1"/>
</dbReference>
<name>A0A2P1PUJ0_9GAMM</name>
<organism evidence="3 4">
    <name type="scientific">Ahniella affigens</name>
    <dbReference type="NCBI Taxonomy" id="2021234"/>
    <lineage>
        <taxon>Bacteria</taxon>
        <taxon>Pseudomonadati</taxon>
        <taxon>Pseudomonadota</taxon>
        <taxon>Gammaproteobacteria</taxon>
        <taxon>Lysobacterales</taxon>
        <taxon>Rhodanobacteraceae</taxon>
        <taxon>Ahniella</taxon>
    </lineage>
</organism>
<dbReference type="PROSITE" id="PS50883">
    <property type="entry name" value="EAL"/>
    <property type="match status" value="1"/>
</dbReference>
<dbReference type="RefSeq" id="WP_106892422.1">
    <property type="nucleotide sequence ID" value="NZ_CP027860.1"/>
</dbReference>
<dbReference type="InterPro" id="IPR035919">
    <property type="entry name" value="EAL_sf"/>
</dbReference>
<dbReference type="NCBIfam" id="TIGR00254">
    <property type="entry name" value="GGDEF"/>
    <property type="match status" value="1"/>
</dbReference>
<evidence type="ECO:0000313" key="4">
    <source>
        <dbReference type="Proteomes" id="UP000241074"/>
    </source>
</evidence>
<dbReference type="EMBL" id="CP027860">
    <property type="protein sequence ID" value="AVP98501.1"/>
    <property type="molecule type" value="Genomic_DNA"/>
</dbReference>
<evidence type="ECO:0000259" key="2">
    <source>
        <dbReference type="PROSITE" id="PS50887"/>
    </source>
</evidence>
<dbReference type="OrthoDB" id="9804951at2"/>
<dbReference type="Gene3D" id="3.30.70.270">
    <property type="match status" value="1"/>
</dbReference>
<dbReference type="Pfam" id="PF00563">
    <property type="entry name" value="EAL"/>
    <property type="match status" value="1"/>
</dbReference>
<dbReference type="InterPro" id="IPR052155">
    <property type="entry name" value="Biofilm_reg_signaling"/>
</dbReference>
<dbReference type="InterPro" id="IPR029787">
    <property type="entry name" value="Nucleotide_cyclase"/>
</dbReference>
<dbReference type="SMART" id="SM00267">
    <property type="entry name" value="GGDEF"/>
    <property type="match status" value="1"/>
</dbReference>
<feature type="domain" description="GGDEF" evidence="2">
    <location>
        <begin position="127"/>
        <end position="263"/>
    </location>
</feature>
<gene>
    <name evidence="3" type="ORF">C7S18_15485</name>
</gene>
<sequence length="535" mass="58730">MRKLLLRLELFGLVALAAGLGVWLFAIGAVAAWQGLLLVSGAGMLAWVQERRILKPLTEAIEQLPAVEFRTPEDLPTTLVGLTTAFDQQSEALRLQSERDALTGLPNRQALRQYLADWQERTREQAGSLALLLLDLDDFKRINDTLGHDVGDEVLAEIGRRLQAVLEPTEPDALVARFGGDEFVVLLEGEAVRKRAGQVAEAMQKALTRPILYGPHVLHISASIGVSSCPEDGCDARKLLQNGDIAMYLAKVSGRNCYRYFTNYLTQVAADRLELEHDLRLALDRGELVLHFQPIIDLESGCISGAEALLRWHHEKRGWVSPNIFVGIAEDVGMIDQLGVYVLERACQEARRWPAQIGGRPYVAVNVSPKQLHDAGFPEKVRRVLARTGLPASQLHLELTESAVMDGGAAARAVLAGIAELGVEVWLDDFGTGFSGLSHLRQVRVKGVKIDRSFTEDLLADRHDLALTHAIIAMAHSLQIEVVAEGVESAAQIQCLRSIGCRSGQGFFLGQPMPPLNLQNSLQTGIVDQRYRLIA</sequence>
<proteinExistence type="predicted"/>
<dbReference type="Pfam" id="PF00990">
    <property type="entry name" value="GGDEF"/>
    <property type="match status" value="1"/>
</dbReference>
<dbReference type="PROSITE" id="PS50887">
    <property type="entry name" value="GGDEF"/>
    <property type="match status" value="1"/>
</dbReference>